<feature type="non-terminal residue" evidence="1">
    <location>
        <position position="1"/>
    </location>
</feature>
<evidence type="ECO:0000313" key="1">
    <source>
        <dbReference type="EMBL" id="GJS97780.1"/>
    </source>
</evidence>
<proteinExistence type="predicted"/>
<keyword evidence="2" id="KW-1185">Reference proteome</keyword>
<protein>
    <submittedName>
        <fullName evidence="1">Uncharacterized protein</fullName>
    </submittedName>
</protein>
<reference evidence="1" key="1">
    <citation type="journal article" date="2022" name="Int. J. Mol. Sci.">
        <title>Draft Genome of Tanacetum Coccineum: Genomic Comparison of Closely Related Tanacetum-Family Plants.</title>
        <authorList>
            <person name="Yamashiro T."/>
            <person name="Shiraishi A."/>
            <person name="Nakayama K."/>
            <person name="Satake H."/>
        </authorList>
    </citation>
    <scope>NUCLEOTIDE SEQUENCE</scope>
</reference>
<organism evidence="1 2">
    <name type="scientific">Tanacetum coccineum</name>
    <dbReference type="NCBI Taxonomy" id="301880"/>
    <lineage>
        <taxon>Eukaryota</taxon>
        <taxon>Viridiplantae</taxon>
        <taxon>Streptophyta</taxon>
        <taxon>Embryophyta</taxon>
        <taxon>Tracheophyta</taxon>
        <taxon>Spermatophyta</taxon>
        <taxon>Magnoliopsida</taxon>
        <taxon>eudicotyledons</taxon>
        <taxon>Gunneridae</taxon>
        <taxon>Pentapetalae</taxon>
        <taxon>asterids</taxon>
        <taxon>campanulids</taxon>
        <taxon>Asterales</taxon>
        <taxon>Asteraceae</taxon>
        <taxon>Asteroideae</taxon>
        <taxon>Anthemideae</taxon>
        <taxon>Anthemidinae</taxon>
        <taxon>Tanacetum</taxon>
    </lineage>
</organism>
<gene>
    <name evidence="1" type="ORF">Tco_0804748</name>
</gene>
<sequence length="78" mass="8907">TFKIFQQSHQENREKEDLDNLFGQMYEEYYEKRTPKVSNDSAACDTIHNDDIPSSTAIIIAEDEAPHIVSTTTDQTPS</sequence>
<dbReference type="EMBL" id="BQNB010011990">
    <property type="protein sequence ID" value="GJS97780.1"/>
    <property type="molecule type" value="Genomic_DNA"/>
</dbReference>
<reference evidence="1" key="2">
    <citation type="submission" date="2022-01" db="EMBL/GenBank/DDBJ databases">
        <authorList>
            <person name="Yamashiro T."/>
            <person name="Shiraishi A."/>
            <person name="Satake H."/>
            <person name="Nakayama K."/>
        </authorList>
    </citation>
    <scope>NUCLEOTIDE SEQUENCE</scope>
</reference>
<name>A0ABQ5A9H5_9ASTR</name>
<accession>A0ABQ5A9H5</accession>
<comment type="caution">
    <text evidence="1">The sequence shown here is derived from an EMBL/GenBank/DDBJ whole genome shotgun (WGS) entry which is preliminary data.</text>
</comment>
<dbReference type="Proteomes" id="UP001151760">
    <property type="component" value="Unassembled WGS sequence"/>
</dbReference>
<evidence type="ECO:0000313" key="2">
    <source>
        <dbReference type="Proteomes" id="UP001151760"/>
    </source>
</evidence>